<name>A0AAD1VPW1_PELCU</name>
<dbReference type="EMBL" id="OW240913">
    <property type="protein sequence ID" value="CAH2245175.1"/>
    <property type="molecule type" value="Genomic_DNA"/>
</dbReference>
<dbReference type="Proteomes" id="UP001295444">
    <property type="component" value="Chromosome 02"/>
</dbReference>
<proteinExistence type="predicted"/>
<feature type="non-terminal residue" evidence="1">
    <location>
        <position position="73"/>
    </location>
</feature>
<evidence type="ECO:0000313" key="2">
    <source>
        <dbReference type="Proteomes" id="UP001295444"/>
    </source>
</evidence>
<evidence type="ECO:0000313" key="1">
    <source>
        <dbReference type="EMBL" id="CAH2245175.1"/>
    </source>
</evidence>
<sequence>GCGSVGENAGTRCRAYYPLCKIDCNGLLGKLDTLCDFDDTYDELDTDRLLTMFMGCLSEWQFPHNEQIRIKGF</sequence>
<feature type="non-terminal residue" evidence="1">
    <location>
        <position position="1"/>
    </location>
</feature>
<keyword evidence="2" id="KW-1185">Reference proteome</keyword>
<protein>
    <submittedName>
        <fullName evidence="1">Uncharacterized protein</fullName>
    </submittedName>
</protein>
<organism evidence="1 2">
    <name type="scientific">Pelobates cultripes</name>
    <name type="common">Western spadefoot toad</name>
    <dbReference type="NCBI Taxonomy" id="61616"/>
    <lineage>
        <taxon>Eukaryota</taxon>
        <taxon>Metazoa</taxon>
        <taxon>Chordata</taxon>
        <taxon>Craniata</taxon>
        <taxon>Vertebrata</taxon>
        <taxon>Euteleostomi</taxon>
        <taxon>Amphibia</taxon>
        <taxon>Batrachia</taxon>
        <taxon>Anura</taxon>
        <taxon>Pelobatoidea</taxon>
        <taxon>Pelobatidae</taxon>
        <taxon>Pelobates</taxon>
    </lineage>
</organism>
<dbReference type="AlphaFoldDB" id="A0AAD1VPW1"/>
<accession>A0AAD1VPW1</accession>
<gene>
    <name evidence="1" type="ORF">PECUL_23A060794</name>
</gene>
<reference evidence="1" key="1">
    <citation type="submission" date="2022-03" db="EMBL/GenBank/DDBJ databases">
        <authorList>
            <person name="Alioto T."/>
            <person name="Alioto T."/>
            <person name="Gomez Garrido J."/>
        </authorList>
    </citation>
    <scope>NUCLEOTIDE SEQUENCE</scope>
</reference>